<keyword evidence="13" id="KW-1185">Reference proteome</keyword>
<dbReference type="EC" id="1.1.1.22" evidence="3 7"/>
<dbReference type="InterPro" id="IPR017476">
    <property type="entry name" value="UDP-Glc/GDP-Man"/>
</dbReference>
<feature type="binding site" evidence="10">
    <location>
        <position position="167"/>
    </location>
    <ligand>
        <name>NAD(+)</name>
        <dbReference type="ChEBI" id="CHEBI:57540"/>
    </ligand>
</feature>
<comment type="pathway">
    <text evidence="1">Nucleotide-sugar biosynthesis; UDP-alpha-D-glucuronate biosynthesis; UDP-alpha-D-glucuronate from UDP-alpha-D-glucose: step 1/1.</text>
</comment>
<dbReference type="SUPFAM" id="SSF51735">
    <property type="entry name" value="NAD(P)-binding Rossmann-fold domains"/>
    <property type="match status" value="1"/>
</dbReference>
<evidence type="ECO:0000256" key="4">
    <source>
        <dbReference type="ARBA" id="ARBA00023002"/>
    </source>
</evidence>
<dbReference type="Pfam" id="PF03721">
    <property type="entry name" value="UDPG_MGDP_dh_N"/>
    <property type="match status" value="1"/>
</dbReference>
<dbReference type="InterPro" id="IPR036291">
    <property type="entry name" value="NAD(P)-bd_dom_sf"/>
</dbReference>
<dbReference type="PANTHER" id="PTHR43750">
    <property type="entry name" value="UDP-GLUCOSE 6-DEHYDROGENASE TUAD"/>
    <property type="match status" value="1"/>
</dbReference>
<dbReference type="Gene3D" id="3.40.50.720">
    <property type="entry name" value="NAD(P)-binding Rossmann-like Domain"/>
    <property type="match status" value="2"/>
</dbReference>
<feature type="domain" description="UDP-glucose/GDP-mannose dehydrogenase C-terminal" evidence="11">
    <location>
        <begin position="371"/>
        <end position="472"/>
    </location>
</feature>
<dbReference type="GO" id="GO:0051287">
    <property type="term" value="F:NAD binding"/>
    <property type="evidence" value="ECO:0007669"/>
    <property type="project" value="InterPro"/>
</dbReference>
<feature type="binding site" evidence="9">
    <location>
        <position position="259"/>
    </location>
    <ligand>
        <name>substrate</name>
    </ligand>
</feature>
<organism evidence="12 13">
    <name type="scientific">Cryptosporangium phraense</name>
    <dbReference type="NCBI Taxonomy" id="2593070"/>
    <lineage>
        <taxon>Bacteria</taxon>
        <taxon>Bacillati</taxon>
        <taxon>Actinomycetota</taxon>
        <taxon>Actinomycetes</taxon>
        <taxon>Cryptosporangiales</taxon>
        <taxon>Cryptosporangiaceae</taxon>
        <taxon>Cryptosporangium</taxon>
    </lineage>
</organism>
<dbReference type="SMART" id="SM00984">
    <property type="entry name" value="UDPG_MGDP_dh_C"/>
    <property type="match status" value="1"/>
</dbReference>
<dbReference type="Gene3D" id="1.20.5.100">
    <property type="entry name" value="Cytochrome c1, transmembrane anchor, C-terminal"/>
    <property type="match status" value="1"/>
</dbReference>
<dbReference type="GO" id="GO:0006065">
    <property type="term" value="P:UDP-glucuronate biosynthetic process"/>
    <property type="evidence" value="ECO:0007669"/>
    <property type="project" value="UniProtKB-UniPathway"/>
</dbReference>
<dbReference type="InterPro" id="IPR028357">
    <property type="entry name" value="UDPglc_DH_bac"/>
</dbReference>
<dbReference type="UniPathway" id="UPA00038">
    <property type="reaction ID" value="UER00491"/>
</dbReference>
<dbReference type="InterPro" id="IPR014027">
    <property type="entry name" value="UDP-Glc/GDP-Man_DH_C"/>
</dbReference>
<feature type="active site" description="Nucleophile" evidence="8">
    <location>
        <position position="315"/>
    </location>
</feature>
<dbReference type="PIRSF" id="PIRSF000124">
    <property type="entry name" value="UDPglc_GDPman_dh"/>
    <property type="match status" value="1"/>
</dbReference>
<dbReference type="GO" id="GO:0000271">
    <property type="term" value="P:polysaccharide biosynthetic process"/>
    <property type="evidence" value="ECO:0007669"/>
    <property type="project" value="InterPro"/>
</dbReference>
<feature type="binding site" evidence="9">
    <location>
        <begin position="198"/>
        <end position="201"/>
    </location>
    <ligand>
        <name>substrate</name>
    </ligand>
</feature>
<gene>
    <name evidence="12" type="ORF">FL583_03345</name>
</gene>
<evidence type="ECO:0000256" key="1">
    <source>
        <dbReference type="ARBA" id="ARBA00004701"/>
    </source>
</evidence>
<dbReference type="AlphaFoldDB" id="A0A545AYS6"/>
<feature type="binding site" evidence="9">
    <location>
        <position position="378"/>
    </location>
    <ligand>
        <name>substrate</name>
    </ligand>
</feature>
<dbReference type="Pfam" id="PF03720">
    <property type="entry name" value="UDPG_MGDP_dh_C"/>
    <property type="match status" value="1"/>
</dbReference>
<dbReference type="PANTHER" id="PTHR43750:SF3">
    <property type="entry name" value="UDP-GLUCOSE 6-DEHYDROGENASE TUAD"/>
    <property type="match status" value="1"/>
</dbReference>
<evidence type="ECO:0000256" key="8">
    <source>
        <dbReference type="PIRSR" id="PIRSR500134-1"/>
    </source>
</evidence>
<evidence type="ECO:0000259" key="11">
    <source>
        <dbReference type="SMART" id="SM00984"/>
    </source>
</evidence>
<dbReference type="InterPro" id="IPR036220">
    <property type="entry name" value="UDP-Glc/GDP-Man_DH_C_sf"/>
</dbReference>
<evidence type="ECO:0000256" key="3">
    <source>
        <dbReference type="ARBA" id="ARBA00012954"/>
    </source>
</evidence>
<feature type="binding site" evidence="10">
    <location>
        <position position="75"/>
    </location>
    <ligand>
        <name>NAD(+)</name>
        <dbReference type="ChEBI" id="CHEBI:57540"/>
    </ligand>
</feature>
<evidence type="ECO:0000256" key="9">
    <source>
        <dbReference type="PIRSR" id="PIRSR500134-2"/>
    </source>
</evidence>
<feature type="binding site" evidence="10">
    <location>
        <position position="201"/>
    </location>
    <ligand>
        <name>NAD(+)</name>
        <dbReference type="ChEBI" id="CHEBI:57540"/>
    </ligand>
</feature>
<protein>
    <recommendedName>
        <fullName evidence="3 7">UDP-glucose 6-dehydrogenase</fullName>
        <ecNumber evidence="3 7">1.1.1.22</ecNumber>
    </recommendedName>
</protein>
<dbReference type="FunCoup" id="A0A545AYS6">
    <property type="interactions" value="375"/>
</dbReference>
<feature type="binding site" evidence="9">
    <location>
        <begin position="304"/>
        <end position="308"/>
    </location>
    <ligand>
        <name>substrate</name>
    </ligand>
</feature>
<dbReference type="InterPro" id="IPR014026">
    <property type="entry name" value="UDP-Glc/GDP-Man_DH_dimer"/>
</dbReference>
<dbReference type="InterPro" id="IPR001732">
    <property type="entry name" value="UDP-Glc/GDP-Man_DH_N"/>
</dbReference>
<name>A0A545AYS6_9ACTN</name>
<evidence type="ECO:0000256" key="10">
    <source>
        <dbReference type="PIRSR" id="PIRSR500134-3"/>
    </source>
</evidence>
<evidence type="ECO:0000256" key="6">
    <source>
        <dbReference type="ARBA" id="ARBA00047473"/>
    </source>
</evidence>
<feature type="binding site" evidence="10">
    <location>
        <position position="385"/>
    </location>
    <ligand>
        <name>NAD(+)</name>
        <dbReference type="ChEBI" id="CHEBI:57540"/>
    </ligand>
</feature>
<feature type="binding site" evidence="10">
    <location>
        <position position="131"/>
    </location>
    <ligand>
        <name>NAD(+)</name>
        <dbReference type="ChEBI" id="CHEBI:57540"/>
    </ligand>
</feature>
<evidence type="ECO:0000256" key="7">
    <source>
        <dbReference type="PIRNR" id="PIRNR000124"/>
    </source>
</evidence>
<dbReference type="GO" id="GO:0003979">
    <property type="term" value="F:UDP-glucose 6-dehydrogenase activity"/>
    <property type="evidence" value="ECO:0007669"/>
    <property type="project" value="UniProtKB-EC"/>
</dbReference>
<comment type="catalytic activity">
    <reaction evidence="6 7">
        <text>UDP-alpha-D-glucose + 2 NAD(+) + H2O = UDP-alpha-D-glucuronate + 2 NADH + 3 H(+)</text>
        <dbReference type="Rhea" id="RHEA:23596"/>
        <dbReference type="ChEBI" id="CHEBI:15377"/>
        <dbReference type="ChEBI" id="CHEBI:15378"/>
        <dbReference type="ChEBI" id="CHEBI:57540"/>
        <dbReference type="ChEBI" id="CHEBI:57945"/>
        <dbReference type="ChEBI" id="CHEBI:58052"/>
        <dbReference type="ChEBI" id="CHEBI:58885"/>
        <dbReference type="EC" id="1.1.1.22"/>
    </reaction>
</comment>
<dbReference type="PIRSF" id="PIRSF500134">
    <property type="entry name" value="UDPglc_DH_bac"/>
    <property type="match status" value="1"/>
</dbReference>
<comment type="caution">
    <text evidence="12">The sequence shown here is derived from an EMBL/GenBank/DDBJ whole genome shotgun (WGS) entry which is preliminary data.</text>
</comment>
<dbReference type="OrthoDB" id="5193947at2"/>
<sequence length="488" mass="52679">MVGTTYARTVEATRTAPAPRPAPIELTRWVLPQEEARVSESIPQRPRLTVLGTGYLGATHAVSMAELGYEVLGVDVDESKITKLADGQVPFHEPGLDEMLRRNLSTGRLRFTTSYAEAAEFGDVHFVCVGTPQKAGSMAADMRYVESAVVSLAPHLTRKALVVGKSTVPVGTAEWVEELVAQHAPAGLGVEVAWNPEFLREGFAVEDTLRPDRLVFGVKSEWAQQMLEATYKGVYELGVAEDREVPTVVTDFPTAELVKVAANSYLATKISFINAMAEVSEVAGADVTQLARAIGYDVRIGNKFLRAGVGFGGGCLPKDIRAFQARADELGVGHALRFLNEVDQINDRRREKAVSLTEELVGGSLDGARVGVLGATFKPNSDDVRDSPAVAVTRRLAEAGAQVTVYDPQGIDNARRALPTVAYATSALDAIRDADAVVVLTEWEEFRHADPVTLGNAVAHKRVVDGRNCLDPAVWRAAGWEYRGMGRA</sequence>
<dbReference type="SUPFAM" id="SSF52413">
    <property type="entry name" value="UDP-glucose/GDP-mannose dehydrogenase C-terminal domain"/>
    <property type="match status" value="1"/>
</dbReference>
<feature type="binding site" evidence="10">
    <location>
        <position position="80"/>
    </location>
    <ligand>
        <name>NAD(+)</name>
        <dbReference type="ChEBI" id="CHEBI:57540"/>
    </ligand>
</feature>
<evidence type="ECO:0000313" key="12">
    <source>
        <dbReference type="EMBL" id="TQS46438.1"/>
    </source>
</evidence>
<accession>A0A545AYS6</accession>
<feature type="binding site" evidence="9">
    <location>
        <position position="312"/>
    </location>
    <ligand>
        <name>substrate</name>
    </ligand>
</feature>
<dbReference type="Proteomes" id="UP000317982">
    <property type="component" value="Unassembled WGS sequence"/>
</dbReference>
<comment type="similarity">
    <text evidence="2 7">Belongs to the UDP-glucose/GDP-mannose dehydrogenase family.</text>
</comment>
<dbReference type="InterPro" id="IPR008927">
    <property type="entry name" value="6-PGluconate_DH-like_C_sf"/>
</dbReference>
<evidence type="ECO:0000256" key="2">
    <source>
        <dbReference type="ARBA" id="ARBA00006601"/>
    </source>
</evidence>
<dbReference type="InParanoid" id="A0A545AYS6"/>
<dbReference type="NCBIfam" id="TIGR03026">
    <property type="entry name" value="NDP-sugDHase"/>
    <property type="match status" value="1"/>
</dbReference>
<dbReference type="Pfam" id="PF00984">
    <property type="entry name" value="UDPG_MGDP_dh"/>
    <property type="match status" value="1"/>
</dbReference>
<evidence type="ECO:0000256" key="5">
    <source>
        <dbReference type="ARBA" id="ARBA00023027"/>
    </source>
</evidence>
<reference evidence="12 13" key="1">
    <citation type="submission" date="2019-07" db="EMBL/GenBank/DDBJ databases">
        <title>Cryptosporangium phraense sp. nov., isolated from plant litter.</title>
        <authorList>
            <person name="Suriyachadkun C."/>
        </authorList>
    </citation>
    <scope>NUCLEOTIDE SEQUENCE [LARGE SCALE GENOMIC DNA]</scope>
    <source>
        <strain evidence="12 13">A-T 5661</strain>
    </source>
</reference>
<keyword evidence="5 7" id="KW-0520">NAD</keyword>
<keyword evidence="4 7" id="KW-0560">Oxidoreductase</keyword>
<feature type="binding site" evidence="10">
    <location>
        <position position="318"/>
    </location>
    <ligand>
        <name>NAD(+)</name>
        <dbReference type="ChEBI" id="CHEBI:57540"/>
    </ligand>
</feature>
<dbReference type="SUPFAM" id="SSF48179">
    <property type="entry name" value="6-phosphogluconate dehydrogenase C-terminal domain-like"/>
    <property type="match status" value="1"/>
</dbReference>
<dbReference type="RefSeq" id="WP_142702957.1">
    <property type="nucleotide sequence ID" value="NZ_VIRS01000002.1"/>
</dbReference>
<dbReference type="EMBL" id="VIRS01000002">
    <property type="protein sequence ID" value="TQS46438.1"/>
    <property type="molecule type" value="Genomic_DNA"/>
</dbReference>
<evidence type="ECO:0000313" key="13">
    <source>
        <dbReference type="Proteomes" id="UP000317982"/>
    </source>
</evidence>
<proteinExistence type="inferred from homology"/>